<feature type="domain" description="Peptidase C54 catalytic" evidence="14">
    <location>
        <begin position="140"/>
        <end position="426"/>
    </location>
</feature>
<dbReference type="Proteomes" id="UP001180020">
    <property type="component" value="Unassembled WGS sequence"/>
</dbReference>
<dbReference type="GO" id="GO:0015031">
    <property type="term" value="P:protein transport"/>
    <property type="evidence" value="ECO:0007669"/>
    <property type="project" value="UniProtKB-KW"/>
</dbReference>
<evidence type="ECO:0000256" key="1">
    <source>
        <dbReference type="ARBA" id="ARBA00004496"/>
    </source>
</evidence>
<comment type="function">
    <text evidence="12">Cysteine protease that plays a key role in autophagy by mediating both proteolytic activation and delipidation of ATG8 family proteins. The protease activity is required for proteolytic activation of ATG8 family proteins: cleaves the C-terminal amino acid of ATG8 proteins to reveal a C-terminal glycine. Exposure of the glycine at the C-terminus is essential for ATG8 proteins conjugation to phosphatidylethanolamine (PE) and insertion to membranes, which is necessary for autophagy. In addition to the protease activity, also mediates delipidation of PE-conjugated ATG8 proteins.</text>
</comment>
<name>A0AAV9BZ24_ACOCL</name>
<dbReference type="EMBL" id="JAUJYO010000022">
    <property type="protein sequence ID" value="KAK1281729.1"/>
    <property type="molecule type" value="Genomic_DNA"/>
</dbReference>
<evidence type="ECO:0000256" key="13">
    <source>
        <dbReference type="RuleBase" id="RU363115"/>
    </source>
</evidence>
<reference evidence="15" key="1">
    <citation type="journal article" date="2023" name="Nat. Commun.">
        <title>Diploid and tetraploid genomes of Acorus and the evolution of monocots.</title>
        <authorList>
            <person name="Ma L."/>
            <person name="Liu K.W."/>
            <person name="Li Z."/>
            <person name="Hsiao Y.Y."/>
            <person name="Qi Y."/>
            <person name="Fu T."/>
            <person name="Tang G.D."/>
            <person name="Zhang D."/>
            <person name="Sun W.H."/>
            <person name="Liu D.K."/>
            <person name="Li Y."/>
            <person name="Chen G.Z."/>
            <person name="Liu X.D."/>
            <person name="Liao X.Y."/>
            <person name="Jiang Y.T."/>
            <person name="Yu X."/>
            <person name="Hao Y."/>
            <person name="Huang J."/>
            <person name="Zhao X.W."/>
            <person name="Ke S."/>
            <person name="Chen Y.Y."/>
            <person name="Wu W.L."/>
            <person name="Hsu J.L."/>
            <person name="Lin Y.F."/>
            <person name="Huang M.D."/>
            <person name="Li C.Y."/>
            <person name="Huang L."/>
            <person name="Wang Z.W."/>
            <person name="Zhao X."/>
            <person name="Zhong W.Y."/>
            <person name="Peng D.H."/>
            <person name="Ahmad S."/>
            <person name="Lan S."/>
            <person name="Zhang J.S."/>
            <person name="Tsai W.C."/>
            <person name="Van de Peer Y."/>
            <person name="Liu Z.J."/>
        </authorList>
    </citation>
    <scope>NUCLEOTIDE SEQUENCE</scope>
    <source>
        <strain evidence="15">CP</strain>
    </source>
</reference>
<evidence type="ECO:0000256" key="8">
    <source>
        <dbReference type="ARBA" id="ARBA00022927"/>
    </source>
</evidence>
<keyword evidence="16" id="KW-1185">Reference proteome</keyword>
<dbReference type="GO" id="GO:0004197">
    <property type="term" value="F:cysteine-type endopeptidase activity"/>
    <property type="evidence" value="ECO:0007669"/>
    <property type="project" value="TreeGrafter"/>
</dbReference>
<evidence type="ECO:0000256" key="2">
    <source>
        <dbReference type="ARBA" id="ARBA00010958"/>
    </source>
</evidence>
<keyword evidence="3" id="KW-0813">Transport</keyword>
<sequence length="494" mass="54446">MTDLPERAVASSFSAETSTYSADTDGISGGLEKITTQSIPSKAPSWPSFFASTLSVFESYTYVTSIRGRESKTGTHGWMTAVKRAASLGPMRRFQERILGVSKSCVSSTASEIWLLGACYRVSHDDSSSDAESVENDIVAFHHDFSSRIWLTYRKGFDAIGDFKLTSDVNWGCMIRSSQMLVAQAILFHSLGRFWRRPSEKPHDPEYIDILHLFGDSESSSFSIHNLLHAGRPYGLVAGSWVGPYAMCRSWETLSRDKRDHVQDEKEKQSLPMVLYVVSGDEDGARGGAPVIYREDAELLCSEFCDGQVAGAPLLLLIPLVLGLEKINPRYVPLLKETFTFPQSLGILGGKPGASTYIIGVQDNNALYLDPHENQPVVEIARDNLEADTSTYHCNVVRQLPLDTIDPSLAIGFYCRDRDDFERFCARASELADKSGGAPLFTVAQSLKPAKLVHKDIIVDNSGESGNSGIKNASELDNSSSYDHVSLDDDWQLL</sequence>
<evidence type="ECO:0000256" key="5">
    <source>
        <dbReference type="ARBA" id="ARBA00022670"/>
    </source>
</evidence>
<evidence type="ECO:0000256" key="7">
    <source>
        <dbReference type="ARBA" id="ARBA00022807"/>
    </source>
</evidence>
<keyword evidence="6 13" id="KW-0378">Hydrolase</keyword>
<reference evidence="15" key="2">
    <citation type="submission" date="2023-06" db="EMBL/GenBank/DDBJ databases">
        <authorList>
            <person name="Ma L."/>
            <person name="Liu K.-W."/>
            <person name="Li Z."/>
            <person name="Hsiao Y.-Y."/>
            <person name="Qi Y."/>
            <person name="Fu T."/>
            <person name="Tang G."/>
            <person name="Zhang D."/>
            <person name="Sun W.-H."/>
            <person name="Liu D.-K."/>
            <person name="Li Y."/>
            <person name="Chen G.-Z."/>
            <person name="Liu X.-D."/>
            <person name="Liao X.-Y."/>
            <person name="Jiang Y.-T."/>
            <person name="Yu X."/>
            <person name="Hao Y."/>
            <person name="Huang J."/>
            <person name="Zhao X.-W."/>
            <person name="Ke S."/>
            <person name="Chen Y.-Y."/>
            <person name="Wu W.-L."/>
            <person name="Hsu J.-L."/>
            <person name="Lin Y.-F."/>
            <person name="Huang M.-D."/>
            <person name="Li C.-Y."/>
            <person name="Huang L."/>
            <person name="Wang Z.-W."/>
            <person name="Zhao X."/>
            <person name="Zhong W.-Y."/>
            <person name="Peng D.-H."/>
            <person name="Ahmad S."/>
            <person name="Lan S."/>
            <person name="Zhang J.-S."/>
            <person name="Tsai W.-C."/>
            <person name="Van De Peer Y."/>
            <person name="Liu Z.-J."/>
        </authorList>
    </citation>
    <scope>NUCLEOTIDE SEQUENCE</scope>
    <source>
        <strain evidence="15">CP</strain>
        <tissue evidence="15">Leaves</tissue>
    </source>
</reference>
<evidence type="ECO:0000256" key="10">
    <source>
        <dbReference type="ARBA" id="ARBA00029362"/>
    </source>
</evidence>
<evidence type="ECO:0000313" key="16">
    <source>
        <dbReference type="Proteomes" id="UP001180020"/>
    </source>
</evidence>
<dbReference type="InterPro" id="IPR046792">
    <property type="entry name" value="Peptidase_C54_cat"/>
</dbReference>
<dbReference type="InterPro" id="IPR005078">
    <property type="entry name" value="Peptidase_C54"/>
</dbReference>
<comment type="caution">
    <text evidence="15">The sequence shown here is derived from an EMBL/GenBank/DDBJ whole genome shotgun (WGS) entry which is preliminary data.</text>
</comment>
<dbReference type="EC" id="3.4.22.-" evidence="13"/>
<evidence type="ECO:0000259" key="14">
    <source>
        <dbReference type="Pfam" id="PF03416"/>
    </source>
</evidence>
<evidence type="ECO:0000256" key="4">
    <source>
        <dbReference type="ARBA" id="ARBA00022490"/>
    </source>
</evidence>
<keyword evidence="7" id="KW-0788">Thiol protease</keyword>
<organism evidence="15 16">
    <name type="scientific">Acorus calamus</name>
    <name type="common">Sweet flag</name>
    <dbReference type="NCBI Taxonomy" id="4465"/>
    <lineage>
        <taxon>Eukaryota</taxon>
        <taxon>Viridiplantae</taxon>
        <taxon>Streptophyta</taxon>
        <taxon>Embryophyta</taxon>
        <taxon>Tracheophyta</taxon>
        <taxon>Spermatophyta</taxon>
        <taxon>Magnoliopsida</taxon>
        <taxon>Liliopsida</taxon>
        <taxon>Acoraceae</taxon>
        <taxon>Acorus</taxon>
    </lineage>
</organism>
<dbReference type="PANTHER" id="PTHR22624:SF49">
    <property type="entry name" value="CYSTEINE PROTEASE"/>
    <property type="match status" value="1"/>
</dbReference>
<dbReference type="GO" id="GO:0005737">
    <property type="term" value="C:cytoplasm"/>
    <property type="evidence" value="ECO:0007669"/>
    <property type="project" value="UniProtKB-SubCell"/>
</dbReference>
<dbReference type="GO" id="GO:0019786">
    <property type="term" value="F:protein-phosphatidylethanolamide deconjugating activity"/>
    <property type="evidence" value="ECO:0007669"/>
    <property type="project" value="InterPro"/>
</dbReference>
<accession>A0AAV9BZ24</accession>
<dbReference type="PANTHER" id="PTHR22624">
    <property type="entry name" value="CYSTEINE PROTEASE ATG4"/>
    <property type="match status" value="1"/>
</dbReference>
<evidence type="ECO:0000256" key="3">
    <source>
        <dbReference type="ARBA" id="ARBA00022448"/>
    </source>
</evidence>
<dbReference type="GO" id="GO:0035973">
    <property type="term" value="P:aggrephagy"/>
    <property type="evidence" value="ECO:0007669"/>
    <property type="project" value="TreeGrafter"/>
</dbReference>
<dbReference type="GO" id="GO:0016485">
    <property type="term" value="P:protein processing"/>
    <property type="evidence" value="ECO:0007669"/>
    <property type="project" value="TreeGrafter"/>
</dbReference>
<keyword evidence="8 13" id="KW-0653">Protein transport</keyword>
<proteinExistence type="inferred from homology"/>
<comment type="similarity">
    <text evidence="2 13">Belongs to the peptidase C54 family.</text>
</comment>
<protein>
    <recommendedName>
        <fullName evidence="13">Cysteine protease</fullName>
        <ecNumber evidence="13">3.4.22.-</ecNumber>
    </recommendedName>
</protein>
<comment type="subcellular location">
    <subcellularLocation>
        <location evidence="1 13">Cytoplasm</location>
    </subcellularLocation>
</comment>
<dbReference type="InterPro" id="IPR038765">
    <property type="entry name" value="Papain-like_cys_pep_sf"/>
</dbReference>
<keyword evidence="5 13" id="KW-0645">Protease</keyword>
<dbReference type="Pfam" id="PF03416">
    <property type="entry name" value="Peptidase_C54"/>
    <property type="match status" value="1"/>
</dbReference>
<keyword evidence="4 13" id="KW-0963">Cytoplasm</keyword>
<comment type="subunit">
    <text evidence="11">Interacts with ATG8.</text>
</comment>
<evidence type="ECO:0000256" key="12">
    <source>
        <dbReference type="ARBA" id="ARBA00045891"/>
    </source>
</evidence>
<gene>
    <name evidence="15" type="primary">ATG4B</name>
    <name evidence="15" type="ORF">QJS10_CPB22g00371</name>
</gene>
<dbReference type="SUPFAM" id="SSF54001">
    <property type="entry name" value="Cysteine proteinases"/>
    <property type="match status" value="1"/>
</dbReference>
<dbReference type="GO" id="GO:0034727">
    <property type="term" value="P:piecemeal microautophagy of the nucleus"/>
    <property type="evidence" value="ECO:0007669"/>
    <property type="project" value="TreeGrafter"/>
</dbReference>
<evidence type="ECO:0000256" key="6">
    <source>
        <dbReference type="ARBA" id="ARBA00022801"/>
    </source>
</evidence>
<evidence type="ECO:0000256" key="11">
    <source>
        <dbReference type="ARBA" id="ARBA00038724"/>
    </source>
</evidence>
<keyword evidence="9 13" id="KW-0072">Autophagy</keyword>
<dbReference type="AlphaFoldDB" id="A0AAV9BZ24"/>
<evidence type="ECO:0000256" key="9">
    <source>
        <dbReference type="ARBA" id="ARBA00023006"/>
    </source>
</evidence>
<dbReference type="GO" id="GO:0000045">
    <property type="term" value="P:autophagosome assembly"/>
    <property type="evidence" value="ECO:0007669"/>
    <property type="project" value="TreeGrafter"/>
</dbReference>
<evidence type="ECO:0000313" key="15">
    <source>
        <dbReference type="EMBL" id="KAK1281729.1"/>
    </source>
</evidence>
<dbReference type="GO" id="GO:0000423">
    <property type="term" value="P:mitophagy"/>
    <property type="evidence" value="ECO:0007669"/>
    <property type="project" value="TreeGrafter"/>
</dbReference>
<comment type="catalytic activity">
    <reaction evidence="10">
        <text>[protein]-C-terminal L-amino acid-glycyl-phosphatidylethanolamide + H2O = [protein]-C-terminal L-amino acid-glycine + a 1,2-diacyl-sn-glycero-3-phosphoethanolamine</text>
        <dbReference type="Rhea" id="RHEA:67548"/>
        <dbReference type="Rhea" id="RHEA-COMP:17323"/>
        <dbReference type="Rhea" id="RHEA-COMP:17324"/>
        <dbReference type="ChEBI" id="CHEBI:15377"/>
        <dbReference type="ChEBI" id="CHEBI:64612"/>
        <dbReference type="ChEBI" id="CHEBI:172940"/>
        <dbReference type="ChEBI" id="CHEBI:172941"/>
    </reaction>
    <physiologicalReaction direction="left-to-right" evidence="10">
        <dbReference type="Rhea" id="RHEA:67549"/>
    </physiologicalReaction>
</comment>